<evidence type="ECO:0000313" key="7">
    <source>
        <dbReference type="Proteomes" id="UP000058114"/>
    </source>
</evidence>
<dbReference type="Gene3D" id="1.10.8.80">
    <property type="entry name" value="Magnesium chelatase subunit I, C-Terminal domain"/>
    <property type="match status" value="1"/>
</dbReference>
<dbReference type="PIRSF" id="PIRSF002849">
    <property type="entry name" value="AAA_ATPase_chaperone_MoxR_prd"/>
    <property type="match status" value="1"/>
</dbReference>
<dbReference type="InterPro" id="IPR041628">
    <property type="entry name" value="ChlI/MoxR_AAA_lid"/>
</dbReference>
<dbReference type="PANTHER" id="PTHR42759">
    <property type="entry name" value="MOXR FAMILY PROTEIN"/>
    <property type="match status" value="1"/>
</dbReference>
<evidence type="ECO:0000259" key="4">
    <source>
        <dbReference type="Pfam" id="PF07726"/>
    </source>
</evidence>
<dbReference type="InterPro" id="IPR011703">
    <property type="entry name" value="ATPase_AAA-3"/>
</dbReference>
<dbReference type="AlphaFoldDB" id="A0A0S2SG08"/>
<name>A0A0S2SG08_9GAMM</name>
<accession>A0A0S2SG08</accession>
<dbReference type="InterPro" id="IPR050764">
    <property type="entry name" value="CbbQ/NirQ/NorQ/GpvN"/>
</dbReference>
<dbReference type="SUPFAM" id="SSF52540">
    <property type="entry name" value="P-loop containing nucleoside triphosphate hydrolases"/>
    <property type="match status" value="1"/>
</dbReference>
<protein>
    <submittedName>
        <fullName evidence="6">MoxR-like ATPase</fullName>
    </submittedName>
</protein>
<evidence type="ECO:0000256" key="1">
    <source>
        <dbReference type="ARBA" id="ARBA00022741"/>
    </source>
</evidence>
<reference evidence="6 7" key="2">
    <citation type="journal article" date="2016" name="Genome Announc.">
        <title>Complete Genome Sequence of the Highly Virulent Aeromonas schubertii Strain WL1483, Isolated from Diseased Snakehead Fish (Channa argus) in China.</title>
        <authorList>
            <person name="Liu L."/>
            <person name="Li N."/>
            <person name="Zhang D."/>
            <person name="Fu X."/>
            <person name="Shi C."/>
            <person name="Lin Q."/>
            <person name="Hao G."/>
        </authorList>
    </citation>
    <scope>NUCLEOTIDE SEQUENCE [LARGE SCALE GENOMIC DNA]</scope>
    <source>
        <strain evidence="6 7">WL1483</strain>
    </source>
</reference>
<dbReference type="PATRIC" id="fig|652.5.peg.2016"/>
<dbReference type="GO" id="GO:0016887">
    <property type="term" value="F:ATP hydrolysis activity"/>
    <property type="evidence" value="ECO:0007669"/>
    <property type="project" value="InterPro"/>
</dbReference>
<dbReference type="Gene3D" id="3.40.50.300">
    <property type="entry name" value="P-loop containing nucleotide triphosphate hydrolases"/>
    <property type="match status" value="1"/>
</dbReference>
<dbReference type="GO" id="GO:0005524">
    <property type="term" value="F:ATP binding"/>
    <property type="evidence" value="ECO:0007669"/>
    <property type="project" value="UniProtKB-KW"/>
</dbReference>
<dbReference type="PANTHER" id="PTHR42759:SF1">
    <property type="entry name" value="MAGNESIUM-CHELATASE SUBUNIT CHLD"/>
    <property type="match status" value="1"/>
</dbReference>
<evidence type="ECO:0000313" key="6">
    <source>
        <dbReference type="EMBL" id="ALP40655.1"/>
    </source>
</evidence>
<proteinExistence type="inferred from homology"/>
<feature type="domain" description="ATPase AAA-3" evidence="4">
    <location>
        <begin position="36"/>
        <end position="166"/>
    </location>
</feature>
<dbReference type="Pfam" id="PF17863">
    <property type="entry name" value="AAA_lid_2"/>
    <property type="match status" value="1"/>
</dbReference>
<dbReference type="FunFam" id="3.40.50.300:FF:000640">
    <property type="entry name" value="MoxR family ATPase"/>
    <property type="match status" value="1"/>
</dbReference>
<evidence type="ECO:0000256" key="2">
    <source>
        <dbReference type="ARBA" id="ARBA00022840"/>
    </source>
</evidence>
<dbReference type="KEGG" id="asr:WL1483_1236"/>
<keyword evidence="1" id="KW-0547">Nucleotide-binding</keyword>
<organism evidence="6 7">
    <name type="scientific">Aeromonas schubertii</name>
    <dbReference type="NCBI Taxonomy" id="652"/>
    <lineage>
        <taxon>Bacteria</taxon>
        <taxon>Pseudomonadati</taxon>
        <taxon>Pseudomonadota</taxon>
        <taxon>Gammaproteobacteria</taxon>
        <taxon>Aeromonadales</taxon>
        <taxon>Aeromonadaceae</taxon>
        <taxon>Aeromonas</taxon>
    </lineage>
</organism>
<dbReference type="Pfam" id="PF07726">
    <property type="entry name" value="AAA_3"/>
    <property type="match status" value="1"/>
</dbReference>
<dbReference type="RefSeq" id="WP_060585850.1">
    <property type="nucleotide sequence ID" value="NZ_CP013067.1"/>
</dbReference>
<feature type="domain" description="ChlI/MoxR AAA lid" evidence="5">
    <location>
        <begin position="238"/>
        <end position="288"/>
    </location>
</feature>
<comment type="similarity">
    <text evidence="3">Belongs to the MoxR family.</text>
</comment>
<sequence>MSQAQFQQLKSALNEQVLGQPELIEGLIIALLCEGHVLIEGAPGLAKTRAVKALGGAVEGRFARIQFTPDLLPADLTGSEVFHPQDGSFAFQPGPLFNHLILADEINRAPAKVQSALLEAMAEQQITVGKKSWKLPPLFMVVATQNPIEQEGTYPLPEAQLDRFLFKLKVEYPSPALELAILQLHRKGESPTGSQPLLTQSEVQAGREALLAVEMQPRLEHYIVQLVCASRQDPEGLIAISASPRATLGLARAARARAWLEGRDYVVPEDIERLAPAVLRHRLLPSYQALARDLDGEKLVALLLDRVPAP</sequence>
<dbReference type="InterPro" id="IPR027417">
    <property type="entry name" value="P-loop_NTPase"/>
</dbReference>
<gene>
    <name evidence="6" type="primary">yeaC</name>
    <name evidence="6" type="ORF">WL1483_1236</name>
</gene>
<keyword evidence="2" id="KW-0067">ATP-binding</keyword>
<reference evidence="7" key="1">
    <citation type="submission" date="2015-10" db="EMBL/GenBank/DDBJ databases">
        <title>Complete Genome Sequence of Aeromonas schubertii strain WL1483.</title>
        <authorList>
            <person name="Liu L."/>
        </authorList>
    </citation>
    <scope>NUCLEOTIDE SEQUENCE [LARGE SCALE GENOMIC DNA]</scope>
    <source>
        <strain evidence="7">WL1483</strain>
    </source>
</reference>
<evidence type="ECO:0000256" key="3">
    <source>
        <dbReference type="ARBA" id="ARBA00061607"/>
    </source>
</evidence>
<dbReference type="Proteomes" id="UP000058114">
    <property type="component" value="Chromosome"/>
</dbReference>
<dbReference type="EMBL" id="CP013067">
    <property type="protein sequence ID" value="ALP40655.1"/>
    <property type="molecule type" value="Genomic_DNA"/>
</dbReference>
<evidence type="ECO:0000259" key="5">
    <source>
        <dbReference type="Pfam" id="PF17863"/>
    </source>
</evidence>